<keyword evidence="3" id="KW-1185">Reference proteome</keyword>
<keyword evidence="2" id="KW-0808">Transferase</keyword>
<dbReference type="PANTHER" id="PTHR42912:SF80">
    <property type="entry name" value="METHYLTRANSFERASE DOMAIN-CONTAINING PROTEIN"/>
    <property type="match status" value="1"/>
</dbReference>
<accession>A0A9D5UKA3</accession>
<evidence type="ECO:0000313" key="3">
    <source>
        <dbReference type="Proteomes" id="UP000822993"/>
    </source>
</evidence>
<protein>
    <submittedName>
        <fullName evidence="2">Class I SAM-dependent methyltransferase</fullName>
    </submittedName>
</protein>
<name>A0A9D5UKA3_9CELL</name>
<dbReference type="Proteomes" id="UP000822993">
    <property type="component" value="Unassembled WGS sequence"/>
</dbReference>
<gene>
    <name evidence="2" type="ORF">H9623_17410</name>
</gene>
<proteinExistence type="predicted"/>
<dbReference type="GO" id="GO:0032259">
    <property type="term" value="P:methylation"/>
    <property type="evidence" value="ECO:0007669"/>
    <property type="project" value="UniProtKB-KW"/>
</dbReference>
<dbReference type="InterPro" id="IPR029063">
    <property type="entry name" value="SAM-dependent_MTases_sf"/>
</dbReference>
<dbReference type="EMBL" id="JACSPN010000031">
    <property type="protein sequence ID" value="MBE7702072.1"/>
    <property type="molecule type" value="Genomic_DNA"/>
</dbReference>
<keyword evidence="2" id="KW-0489">Methyltransferase</keyword>
<sequence length="213" mass="22336">MNERLARARAGYDAVAADYAALLPDASFEAGMDLAMIDQFVDQLPAGARVLDAGCGTGRMLGHLHERESSLRLVGIDLSSGMLAEAARPTVPTALVAADLAALPFDQDVFDGVLAWYSIIHVPSDALAAAVAEMARVLRPGGTLLFGFHAGTGERTITSAYGQPVELTSFLHLTTDVAAAARAAGLDVDTVLDRAPRPTEKHDQGFVLAQAPK</sequence>
<feature type="domain" description="Methyltransferase" evidence="1">
    <location>
        <begin position="50"/>
        <end position="142"/>
    </location>
</feature>
<dbReference type="PANTHER" id="PTHR42912">
    <property type="entry name" value="METHYLTRANSFERASE"/>
    <property type="match status" value="1"/>
</dbReference>
<dbReference type="InterPro" id="IPR041698">
    <property type="entry name" value="Methyltransf_25"/>
</dbReference>
<dbReference type="InterPro" id="IPR050508">
    <property type="entry name" value="Methyltransf_Superfamily"/>
</dbReference>
<comment type="caution">
    <text evidence="2">The sequence shown here is derived from an EMBL/GenBank/DDBJ whole genome shotgun (WGS) entry which is preliminary data.</text>
</comment>
<dbReference type="RefSeq" id="WP_193721277.1">
    <property type="nucleotide sequence ID" value="NZ_JACSPN010000031.1"/>
</dbReference>
<reference evidence="2 3" key="1">
    <citation type="submission" date="2020-08" db="EMBL/GenBank/DDBJ databases">
        <title>A Genomic Blueprint of the Chicken Gut Microbiome.</title>
        <authorList>
            <person name="Gilroy R."/>
            <person name="Ravi A."/>
            <person name="Getino M."/>
            <person name="Pursley I."/>
            <person name="Horton D.L."/>
            <person name="Alikhan N.-F."/>
            <person name="Baker D."/>
            <person name="Gharbi K."/>
            <person name="Hall N."/>
            <person name="Watson M."/>
            <person name="Adriaenssens E.M."/>
            <person name="Foster-Nyarko E."/>
            <person name="Jarju S."/>
            <person name="Secka A."/>
            <person name="Antonio M."/>
            <person name="Oren A."/>
            <person name="Chaudhuri R."/>
            <person name="La Ragione R.M."/>
            <person name="Hildebrand F."/>
            <person name="Pallen M.J."/>
        </authorList>
    </citation>
    <scope>NUCLEOTIDE SEQUENCE [LARGE SCALE GENOMIC DNA]</scope>
    <source>
        <strain evidence="2 3">Sa1BUA8</strain>
    </source>
</reference>
<dbReference type="AlphaFoldDB" id="A0A9D5UKA3"/>
<dbReference type="SUPFAM" id="SSF53335">
    <property type="entry name" value="S-adenosyl-L-methionine-dependent methyltransferases"/>
    <property type="match status" value="1"/>
</dbReference>
<dbReference type="Pfam" id="PF13649">
    <property type="entry name" value="Methyltransf_25"/>
    <property type="match status" value="1"/>
</dbReference>
<dbReference type="CDD" id="cd02440">
    <property type="entry name" value="AdoMet_MTases"/>
    <property type="match status" value="1"/>
</dbReference>
<dbReference type="GO" id="GO:0008168">
    <property type="term" value="F:methyltransferase activity"/>
    <property type="evidence" value="ECO:0007669"/>
    <property type="project" value="UniProtKB-KW"/>
</dbReference>
<dbReference type="Gene3D" id="3.40.50.150">
    <property type="entry name" value="Vaccinia Virus protein VP39"/>
    <property type="match status" value="1"/>
</dbReference>
<evidence type="ECO:0000313" key="2">
    <source>
        <dbReference type="EMBL" id="MBE7702072.1"/>
    </source>
</evidence>
<organism evidence="2 3">
    <name type="scientific">Oerskovia douganii</name>
    <dbReference type="NCBI Taxonomy" id="2762210"/>
    <lineage>
        <taxon>Bacteria</taxon>
        <taxon>Bacillati</taxon>
        <taxon>Actinomycetota</taxon>
        <taxon>Actinomycetes</taxon>
        <taxon>Micrococcales</taxon>
        <taxon>Cellulomonadaceae</taxon>
        <taxon>Oerskovia</taxon>
    </lineage>
</organism>
<evidence type="ECO:0000259" key="1">
    <source>
        <dbReference type="Pfam" id="PF13649"/>
    </source>
</evidence>